<evidence type="ECO:0000313" key="2">
    <source>
        <dbReference type="EMBL" id="KAF3084563.1"/>
    </source>
</evidence>
<sequence length="125" mass="13922">MIPPKHASLTGPSIKACLCPVSRRQAPWACAVMLTANLFDFQIQLQTQLAVLHDITYRRLDWTRLEGTHLATIFNAKLCATALFQLKVGHRSPLARETSEEKKEKDNGQPPLSSRSCRARPGADI</sequence>
<name>A0A7C8IZP3_ORBOL</name>
<dbReference type="Proteomes" id="UP000475325">
    <property type="component" value="Unassembled WGS sequence"/>
</dbReference>
<protein>
    <submittedName>
        <fullName evidence="2">Uncharacterized protein</fullName>
    </submittedName>
</protein>
<dbReference type="EMBL" id="WIQW01000097">
    <property type="protein sequence ID" value="KAF3084563.1"/>
    <property type="molecule type" value="Genomic_DNA"/>
</dbReference>
<feature type="region of interest" description="Disordered" evidence="1">
    <location>
        <begin position="92"/>
        <end position="125"/>
    </location>
</feature>
<dbReference type="AlphaFoldDB" id="A0A7C8IZP3"/>
<organism evidence="2 3">
    <name type="scientific">Orbilia oligospora</name>
    <name type="common">Nematode-trapping fungus</name>
    <name type="synonym">Arthrobotrys oligospora</name>
    <dbReference type="NCBI Taxonomy" id="2813651"/>
    <lineage>
        <taxon>Eukaryota</taxon>
        <taxon>Fungi</taxon>
        <taxon>Dikarya</taxon>
        <taxon>Ascomycota</taxon>
        <taxon>Pezizomycotina</taxon>
        <taxon>Orbiliomycetes</taxon>
        <taxon>Orbiliales</taxon>
        <taxon>Orbiliaceae</taxon>
        <taxon>Orbilia</taxon>
    </lineage>
</organism>
<comment type="caution">
    <text evidence="2">The sequence shown here is derived from an EMBL/GenBank/DDBJ whole genome shotgun (WGS) entry which is preliminary data.</text>
</comment>
<evidence type="ECO:0000256" key="1">
    <source>
        <dbReference type="SAM" id="MobiDB-lite"/>
    </source>
</evidence>
<evidence type="ECO:0000313" key="3">
    <source>
        <dbReference type="Proteomes" id="UP000475325"/>
    </source>
</evidence>
<proteinExistence type="predicted"/>
<gene>
    <name evidence="2" type="ORF">TWF102_011871</name>
</gene>
<reference evidence="2 3" key="1">
    <citation type="submission" date="2019-06" db="EMBL/GenBank/DDBJ databases">
        <authorList>
            <person name="Palmer J.M."/>
        </authorList>
    </citation>
    <scope>NUCLEOTIDE SEQUENCE [LARGE SCALE GENOMIC DNA]</scope>
    <source>
        <strain evidence="2 3">TWF102</strain>
    </source>
</reference>
<accession>A0A7C8IZP3</accession>
<feature type="compositionally biased region" description="Basic and acidic residues" evidence="1">
    <location>
        <begin position="97"/>
        <end position="107"/>
    </location>
</feature>